<evidence type="ECO:0008006" key="4">
    <source>
        <dbReference type="Google" id="ProtNLM"/>
    </source>
</evidence>
<sequence length="309" mass="35924">MKGDHNDYSISSANKIQSNRSSNRPQNFKEDRFQQNGRNMMTNANCSYCGFDHGDERRCPAYGKQCRNCERYNHFASVCRSEKRNKERYDSQQQSRSVNYGNRRNVKKSTEEAYKIDSSTDTLDYEEDEDYFEQTIKHMKKIRRVNNIQGTTDIGKTVTVRIDDVDVKVEPDSGADGNVVDENQFDKFQKRTYGNPVLEKRKINSPPLLSKSTLIELGMLQIRSDGSFVKTNQLRIPDNGPPFNSEKLAIEKGSKHYQVTPGRQIANEEVNVFRKPINKTEQITKLKKKTLKHLNRRCIEDIIQTYMRK</sequence>
<reference evidence="2 3" key="1">
    <citation type="submission" date="2020-06" db="EMBL/GenBank/DDBJ databases">
        <authorList>
            <person name="Li R."/>
            <person name="Bekaert M."/>
        </authorList>
    </citation>
    <scope>NUCLEOTIDE SEQUENCE [LARGE SCALE GENOMIC DNA]</scope>
    <source>
        <strain evidence="3">wild</strain>
    </source>
</reference>
<protein>
    <recommendedName>
        <fullName evidence="4">CCHC-type domain-containing protein</fullName>
    </recommendedName>
</protein>
<name>A0A6J8C273_MYTCO</name>
<feature type="region of interest" description="Disordered" evidence="1">
    <location>
        <begin position="1"/>
        <end position="28"/>
    </location>
</feature>
<evidence type="ECO:0000313" key="2">
    <source>
        <dbReference type="EMBL" id="CAC5388727.1"/>
    </source>
</evidence>
<feature type="region of interest" description="Disordered" evidence="1">
    <location>
        <begin position="83"/>
        <end position="106"/>
    </location>
</feature>
<gene>
    <name evidence="2" type="ORF">MCOR_23974</name>
</gene>
<accession>A0A6J8C273</accession>
<evidence type="ECO:0000313" key="3">
    <source>
        <dbReference type="Proteomes" id="UP000507470"/>
    </source>
</evidence>
<dbReference type="Proteomes" id="UP000507470">
    <property type="component" value="Unassembled WGS sequence"/>
</dbReference>
<feature type="compositionally biased region" description="Polar residues" evidence="1">
    <location>
        <begin position="8"/>
        <end position="26"/>
    </location>
</feature>
<dbReference type="OrthoDB" id="10432326at2759"/>
<keyword evidence="3" id="KW-1185">Reference proteome</keyword>
<proteinExistence type="predicted"/>
<dbReference type="AlphaFoldDB" id="A0A6J8C273"/>
<feature type="compositionally biased region" description="Polar residues" evidence="1">
    <location>
        <begin position="91"/>
        <end position="102"/>
    </location>
</feature>
<evidence type="ECO:0000256" key="1">
    <source>
        <dbReference type="SAM" id="MobiDB-lite"/>
    </source>
</evidence>
<dbReference type="EMBL" id="CACVKT020004253">
    <property type="protein sequence ID" value="CAC5388727.1"/>
    <property type="molecule type" value="Genomic_DNA"/>
</dbReference>
<organism evidence="2 3">
    <name type="scientific">Mytilus coruscus</name>
    <name type="common">Sea mussel</name>
    <dbReference type="NCBI Taxonomy" id="42192"/>
    <lineage>
        <taxon>Eukaryota</taxon>
        <taxon>Metazoa</taxon>
        <taxon>Spiralia</taxon>
        <taxon>Lophotrochozoa</taxon>
        <taxon>Mollusca</taxon>
        <taxon>Bivalvia</taxon>
        <taxon>Autobranchia</taxon>
        <taxon>Pteriomorphia</taxon>
        <taxon>Mytilida</taxon>
        <taxon>Mytiloidea</taxon>
        <taxon>Mytilidae</taxon>
        <taxon>Mytilinae</taxon>
        <taxon>Mytilus</taxon>
    </lineage>
</organism>